<evidence type="ECO:0000256" key="5">
    <source>
        <dbReference type="ARBA" id="ARBA00022801"/>
    </source>
</evidence>
<accession>A0A7W5ZFS2</accession>
<protein>
    <submittedName>
        <fullName evidence="10">Putative endopeptidase</fullName>
        <ecNumber evidence="10">3.4.24.-</ecNumber>
    </submittedName>
</protein>
<dbReference type="PANTHER" id="PTHR11733:SF167">
    <property type="entry name" value="FI17812P1-RELATED"/>
    <property type="match status" value="1"/>
</dbReference>
<dbReference type="GO" id="GO:0005886">
    <property type="term" value="C:plasma membrane"/>
    <property type="evidence" value="ECO:0007669"/>
    <property type="project" value="TreeGrafter"/>
</dbReference>
<dbReference type="Pfam" id="PF05649">
    <property type="entry name" value="Peptidase_M13_N"/>
    <property type="match status" value="1"/>
</dbReference>
<organism evidence="10 11">
    <name type="scientific">Runella defluvii</name>
    <dbReference type="NCBI Taxonomy" id="370973"/>
    <lineage>
        <taxon>Bacteria</taxon>
        <taxon>Pseudomonadati</taxon>
        <taxon>Bacteroidota</taxon>
        <taxon>Cytophagia</taxon>
        <taxon>Cytophagales</taxon>
        <taxon>Spirosomataceae</taxon>
        <taxon>Runella</taxon>
    </lineage>
</organism>
<dbReference type="SUPFAM" id="SSF55486">
    <property type="entry name" value="Metalloproteases ('zincins'), catalytic domain"/>
    <property type="match status" value="1"/>
</dbReference>
<dbReference type="AlphaFoldDB" id="A0A7W5ZFS2"/>
<evidence type="ECO:0000256" key="7">
    <source>
        <dbReference type="ARBA" id="ARBA00023049"/>
    </source>
</evidence>
<dbReference type="CDD" id="cd08662">
    <property type="entry name" value="M13"/>
    <property type="match status" value="1"/>
</dbReference>
<evidence type="ECO:0000259" key="8">
    <source>
        <dbReference type="Pfam" id="PF01431"/>
    </source>
</evidence>
<dbReference type="InterPro" id="IPR008753">
    <property type="entry name" value="Peptidase_M13_N"/>
</dbReference>
<keyword evidence="11" id="KW-1185">Reference proteome</keyword>
<keyword evidence="6" id="KW-0862">Zinc</keyword>
<keyword evidence="7" id="KW-0482">Metalloprotease</keyword>
<dbReference type="GO" id="GO:0004222">
    <property type="term" value="F:metalloendopeptidase activity"/>
    <property type="evidence" value="ECO:0007669"/>
    <property type="project" value="InterPro"/>
</dbReference>
<comment type="similarity">
    <text evidence="2">Belongs to the peptidase M13 family.</text>
</comment>
<dbReference type="PROSITE" id="PS51257">
    <property type="entry name" value="PROKAR_LIPOPROTEIN"/>
    <property type="match status" value="1"/>
</dbReference>
<evidence type="ECO:0000256" key="2">
    <source>
        <dbReference type="ARBA" id="ARBA00007357"/>
    </source>
</evidence>
<dbReference type="Gene3D" id="3.40.390.10">
    <property type="entry name" value="Collagenase (Catalytic Domain)"/>
    <property type="match status" value="1"/>
</dbReference>
<dbReference type="Gene3D" id="1.10.1380.10">
    <property type="entry name" value="Neutral endopeptidase , domain2"/>
    <property type="match status" value="1"/>
</dbReference>
<evidence type="ECO:0000256" key="1">
    <source>
        <dbReference type="ARBA" id="ARBA00001947"/>
    </source>
</evidence>
<evidence type="ECO:0000313" key="10">
    <source>
        <dbReference type="EMBL" id="MBB3836285.1"/>
    </source>
</evidence>
<dbReference type="GO" id="GO:0016485">
    <property type="term" value="P:protein processing"/>
    <property type="evidence" value="ECO:0007669"/>
    <property type="project" value="TreeGrafter"/>
</dbReference>
<dbReference type="Proteomes" id="UP000541352">
    <property type="component" value="Unassembled WGS sequence"/>
</dbReference>
<keyword evidence="4" id="KW-0479">Metal-binding</keyword>
<sequence>MNNSLKILSAMAVGAFLVSCKSESDQPKRTSFFDVTGMDSTAKPTDDFFQYANGGWMKNTKIPADQTGWGSFYTLYEDNLAKLHTILEETAKGSHTKGSLEQKIGDLYKSGMDTVTIEKKGYEPIKADLAKVDGLKSKQDVIDYAASLPSDPGSVWFSLYVGSDEKNPGYNALQFAQTGLTLPEKDYYFRTDAETKKVRDAFKKYVTTLFTLSGTDAATAQKKAEGILQLETEIAKSHRSPVELRNPEKNYNKFATKDLAKLTPGIDWVKLVQKMGVKTDTVIIGQPDYYRGLDQLLGKQSMEVIKDKIRFYILTGAASSLSKGFRDAQFEFYGKTLNGQQVQEARWKQITNAVDGGLGDLLGQLFVKKHFPPAAKTRMDELVNNLQVVYGDRIKRLDWMSDSTKTEALKKLNLYLKKIGYPDTWKEYADVEIVADNYYANRQSIRASALKLDFAKVGKPVDKTEWGMTAPTVNAYYNPTFNEIVFPAGILQFPFFDNDADDAINYGAIGAVIGHEMTHGFDDQGSQYNYMGMLKNWWKPADADRFKRKALVVVKQYNNYTVLNNVHVNGELTLGENIADIGGLSIAFEAFKRTKQGQSNEKIDGFTPEQRFFLGFAQVWRIKNRDETMRTRISVDPHSPEHFRVNGPLSNMPEFYKAFNMKPTDKMYRPDSVRVSIW</sequence>
<evidence type="ECO:0000259" key="9">
    <source>
        <dbReference type="Pfam" id="PF05649"/>
    </source>
</evidence>
<dbReference type="EC" id="3.4.24.-" evidence="10"/>
<dbReference type="InterPro" id="IPR018497">
    <property type="entry name" value="Peptidase_M13_C"/>
</dbReference>
<dbReference type="EMBL" id="JACIBY010000001">
    <property type="protein sequence ID" value="MBB3836285.1"/>
    <property type="molecule type" value="Genomic_DNA"/>
</dbReference>
<evidence type="ECO:0000256" key="4">
    <source>
        <dbReference type="ARBA" id="ARBA00022723"/>
    </source>
</evidence>
<dbReference type="PROSITE" id="PS51885">
    <property type="entry name" value="NEPRILYSIN"/>
    <property type="match status" value="1"/>
</dbReference>
<dbReference type="InterPro" id="IPR000718">
    <property type="entry name" value="Peptidase_M13"/>
</dbReference>
<dbReference type="PRINTS" id="PR00786">
    <property type="entry name" value="NEPRILYSIN"/>
</dbReference>
<evidence type="ECO:0000256" key="6">
    <source>
        <dbReference type="ARBA" id="ARBA00022833"/>
    </source>
</evidence>
<feature type="domain" description="Peptidase M13 N-terminal" evidence="9">
    <location>
        <begin position="44"/>
        <end position="422"/>
    </location>
</feature>
<gene>
    <name evidence="10" type="ORF">FHS57_000267</name>
</gene>
<dbReference type="PANTHER" id="PTHR11733">
    <property type="entry name" value="ZINC METALLOPROTEASE FAMILY M13 NEPRILYSIN-RELATED"/>
    <property type="match status" value="1"/>
</dbReference>
<evidence type="ECO:0000313" key="11">
    <source>
        <dbReference type="Proteomes" id="UP000541352"/>
    </source>
</evidence>
<dbReference type="GO" id="GO:0046872">
    <property type="term" value="F:metal ion binding"/>
    <property type="evidence" value="ECO:0007669"/>
    <property type="project" value="UniProtKB-KW"/>
</dbReference>
<keyword evidence="3" id="KW-0645">Protease</keyword>
<reference evidence="10 11" key="1">
    <citation type="submission" date="2020-08" db="EMBL/GenBank/DDBJ databases">
        <title>Genomic Encyclopedia of Type Strains, Phase IV (KMG-IV): sequencing the most valuable type-strain genomes for metagenomic binning, comparative biology and taxonomic classification.</title>
        <authorList>
            <person name="Goeker M."/>
        </authorList>
    </citation>
    <scope>NUCLEOTIDE SEQUENCE [LARGE SCALE GENOMIC DNA]</scope>
    <source>
        <strain evidence="10 11">DSM 17976</strain>
    </source>
</reference>
<comment type="caution">
    <text evidence="10">The sequence shown here is derived from an EMBL/GenBank/DDBJ whole genome shotgun (WGS) entry which is preliminary data.</text>
</comment>
<dbReference type="InterPro" id="IPR024079">
    <property type="entry name" value="MetalloPept_cat_dom_sf"/>
</dbReference>
<keyword evidence="5 10" id="KW-0378">Hydrolase</keyword>
<dbReference type="RefSeq" id="WP_183971057.1">
    <property type="nucleotide sequence ID" value="NZ_JACIBY010000001.1"/>
</dbReference>
<feature type="domain" description="Peptidase M13 C-terminal" evidence="8">
    <location>
        <begin position="474"/>
        <end position="672"/>
    </location>
</feature>
<dbReference type="Pfam" id="PF01431">
    <property type="entry name" value="Peptidase_M13"/>
    <property type="match status" value="1"/>
</dbReference>
<proteinExistence type="inferred from homology"/>
<evidence type="ECO:0000256" key="3">
    <source>
        <dbReference type="ARBA" id="ARBA00022670"/>
    </source>
</evidence>
<dbReference type="InterPro" id="IPR042089">
    <property type="entry name" value="Peptidase_M13_dom_2"/>
</dbReference>
<name>A0A7W5ZFS2_9BACT</name>
<comment type="cofactor">
    <cofactor evidence="1">
        <name>Zn(2+)</name>
        <dbReference type="ChEBI" id="CHEBI:29105"/>
    </cofactor>
</comment>